<organism evidence="11 12">
    <name type="scientific">Pyrus ussuriensis x Pyrus communis</name>
    <dbReference type="NCBI Taxonomy" id="2448454"/>
    <lineage>
        <taxon>Eukaryota</taxon>
        <taxon>Viridiplantae</taxon>
        <taxon>Streptophyta</taxon>
        <taxon>Embryophyta</taxon>
        <taxon>Tracheophyta</taxon>
        <taxon>Spermatophyta</taxon>
        <taxon>Magnoliopsida</taxon>
        <taxon>eudicotyledons</taxon>
        <taxon>Gunneridae</taxon>
        <taxon>Pentapetalae</taxon>
        <taxon>rosids</taxon>
        <taxon>fabids</taxon>
        <taxon>Rosales</taxon>
        <taxon>Rosaceae</taxon>
        <taxon>Amygdaloideae</taxon>
        <taxon>Maleae</taxon>
        <taxon>Pyrus</taxon>
    </lineage>
</organism>
<feature type="region of interest" description="Disordered" evidence="8">
    <location>
        <begin position="323"/>
        <end position="382"/>
    </location>
</feature>
<dbReference type="Pfam" id="PF00023">
    <property type="entry name" value="Ank"/>
    <property type="match status" value="1"/>
</dbReference>
<keyword evidence="5 7" id="KW-0040">ANK repeat</keyword>
<dbReference type="InterPro" id="IPR036770">
    <property type="entry name" value="Ankyrin_rpt-contain_sf"/>
</dbReference>
<dbReference type="Proteomes" id="UP000327157">
    <property type="component" value="Chromosome 17"/>
</dbReference>
<feature type="compositionally biased region" description="Polar residues" evidence="8">
    <location>
        <begin position="592"/>
        <end position="609"/>
    </location>
</feature>
<feature type="region of interest" description="Disordered" evidence="8">
    <location>
        <begin position="581"/>
        <end position="609"/>
    </location>
</feature>
<dbReference type="GO" id="GO:0005886">
    <property type="term" value="C:plasma membrane"/>
    <property type="evidence" value="ECO:0007669"/>
    <property type="project" value="TreeGrafter"/>
</dbReference>
<dbReference type="SUPFAM" id="SSF48403">
    <property type="entry name" value="Ankyrin repeat"/>
    <property type="match status" value="1"/>
</dbReference>
<keyword evidence="4 9" id="KW-1133">Transmembrane helix</keyword>
<sequence>MEGNDAFITTSQIPDNLRGLQLTTLETQKVYLACRTGNAQALKLLLDANPGLSSTLNTKDKSALSLDLLNESGMLGLGKDQTCIHVAVSGGHIDVVKELLRVCPELARVVDENGNSPLHYASCKGHREMTGMLLRIDPKLAQEYNNNGHTPLHLAVINYKVSVLQVFVSTAKPSFQIVTKSGETVFHLAVRYGQHDALMYLTHVCDDTEFFDCRDLHGNTILHLAVSEAQHKIAEYLINKKRTDVNYQNYKGLTALDVLNEAKNSVENMRLRDMLIRAGGETRIELLSHTPRVETAGPQPTEVLENMPKRAQFVKEHELHLSIIDEAPSPASKTPCSSSPPTRKSSSLPSPQSSKSSPKLPSPHSSKSSPQHSGGDGLDYQTQKPELFPTIVRQHKYPSKRHQSEFDIFYNPRRRHHKVYSEALQNARNTIILVAILIATVTFTAGISPPGGVYQEERMKGKSIAGKTNAYKVFAISNFVALFTSLSIVVVLVSIIPYRRKPLIRLLSFAHKVMWAAVAFMATAFVAATWVIMPHSQKIEMVLVVLLAVSIGTLGTVFIGVVVKLVDHRLRKSKWRKERRERGVDIEDPETGSHNSDVESTYNQGFHSY</sequence>
<proteinExistence type="predicted"/>
<evidence type="ECO:0000256" key="8">
    <source>
        <dbReference type="SAM" id="MobiDB-lite"/>
    </source>
</evidence>
<dbReference type="InterPro" id="IPR002110">
    <property type="entry name" value="Ankyrin_rpt"/>
</dbReference>
<keyword evidence="2 9" id="KW-0812">Transmembrane</keyword>
<dbReference type="InterPro" id="IPR026961">
    <property type="entry name" value="PGG_dom"/>
</dbReference>
<reference evidence="12" key="2">
    <citation type="submission" date="2019-10" db="EMBL/GenBank/DDBJ databases">
        <title>A de novo genome assembly of a pear dwarfing rootstock.</title>
        <authorList>
            <person name="Wang F."/>
            <person name="Wang J."/>
            <person name="Li S."/>
            <person name="Zhang Y."/>
            <person name="Fang M."/>
            <person name="Ma L."/>
            <person name="Zhao Y."/>
            <person name="Jiang S."/>
        </authorList>
    </citation>
    <scope>NUCLEOTIDE SEQUENCE [LARGE SCALE GENOMIC DNA]</scope>
</reference>
<evidence type="ECO:0000256" key="7">
    <source>
        <dbReference type="PROSITE-ProRule" id="PRU00023"/>
    </source>
</evidence>
<evidence type="ECO:0000313" key="12">
    <source>
        <dbReference type="Proteomes" id="UP000327157"/>
    </source>
</evidence>
<dbReference type="PANTHER" id="PTHR24186:SF38">
    <property type="entry name" value="ANKYRIN REPEAT FAMILY PROTEIN"/>
    <property type="match status" value="1"/>
</dbReference>
<evidence type="ECO:0000259" key="10">
    <source>
        <dbReference type="Pfam" id="PF13962"/>
    </source>
</evidence>
<reference evidence="11 12" key="3">
    <citation type="submission" date="2019-11" db="EMBL/GenBank/DDBJ databases">
        <title>A de novo genome assembly of a pear dwarfing rootstock.</title>
        <authorList>
            <person name="Wang F."/>
            <person name="Wang J."/>
            <person name="Li S."/>
            <person name="Zhang Y."/>
            <person name="Fang M."/>
            <person name="Ma L."/>
            <person name="Zhao Y."/>
            <person name="Jiang S."/>
        </authorList>
    </citation>
    <scope>NUCLEOTIDE SEQUENCE [LARGE SCALE GENOMIC DNA]</scope>
    <source>
        <strain evidence="11">S2</strain>
        <tissue evidence="11">Leaf</tissue>
    </source>
</reference>
<reference evidence="11 12" key="1">
    <citation type="submission" date="2019-09" db="EMBL/GenBank/DDBJ databases">
        <authorList>
            <person name="Ou C."/>
        </authorList>
    </citation>
    <scope>NUCLEOTIDE SEQUENCE [LARGE SCALE GENOMIC DNA]</scope>
    <source>
        <strain evidence="11">S2</strain>
        <tissue evidence="11">Leaf</tissue>
    </source>
</reference>
<evidence type="ECO:0000256" key="3">
    <source>
        <dbReference type="ARBA" id="ARBA00022737"/>
    </source>
</evidence>
<accession>A0A5N5G7N4</accession>
<keyword evidence="12" id="KW-1185">Reference proteome</keyword>
<dbReference type="Pfam" id="PF12796">
    <property type="entry name" value="Ank_2"/>
    <property type="match status" value="1"/>
</dbReference>
<evidence type="ECO:0000256" key="6">
    <source>
        <dbReference type="ARBA" id="ARBA00023136"/>
    </source>
</evidence>
<dbReference type="EMBL" id="SMOL01000487">
    <property type="protein sequence ID" value="KAB2611278.1"/>
    <property type="molecule type" value="Genomic_DNA"/>
</dbReference>
<feature type="transmembrane region" description="Helical" evidence="9">
    <location>
        <begin position="513"/>
        <end position="533"/>
    </location>
</feature>
<keyword evidence="3" id="KW-0677">Repeat</keyword>
<gene>
    <name evidence="11" type="ORF">D8674_019310</name>
</gene>
<dbReference type="PANTHER" id="PTHR24186">
    <property type="entry name" value="PROTEIN PHOSPHATASE 1 REGULATORY SUBUNIT"/>
    <property type="match status" value="1"/>
</dbReference>
<dbReference type="Pfam" id="PF13962">
    <property type="entry name" value="PGG"/>
    <property type="match status" value="1"/>
</dbReference>
<comment type="subcellular location">
    <subcellularLocation>
        <location evidence="1">Membrane</location>
        <topology evidence="1">Multi-pass membrane protein</topology>
    </subcellularLocation>
</comment>
<dbReference type="OrthoDB" id="20872at2759"/>
<dbReference type="PROSITE" id="PS50088">
    <property type="entry name" value="ANK_REPEAT"/>
    <property type="match status" value="1"/>
</dbReference>
<evidence type="ECO:0000256" key="1">
    <source>
        <dbReference type="ARBA" id="ARBA00004141"/>
    </source>
</evidence>
<dbReference type="PROSITE" id="PS50297">
    <property type="entry name" value="ANK_REP_REGION"/>
    <property type="match status" value="1"/>
</dbReference>
<evidence type="ECO:0000313" key="11">
    <source>
        <dbReference type="EMBL" id="KAB2611278.1"/>
    </source>
</evidence>
<feature type="repeat" description="ANK" evidence="7">
    <location>
        <begin position="113"/>
        <end position="135"/>
    </location>
</feature>
<name>A0A5N5G7N4_9ROSA</name>
<dbReference type="AlphaFoldDB" id="A0A5N5G7N4"/>
<evidence type="ECO:0000256" key="9">
    <source>
        <dbReference type="SAM" id="Phobius"/>
    </source>
</evidence>
<dbReference type="Gene3D" id="1.25.40.20">
    <property type="entry name" value="Ankyrin repeat-containing domain"/>
    <property type="match status" value="2"/>
</dbReference>
<feature type="transmembrane region" description="Helical" evidence="9">
    <location>
        <begin position="473"/>
        <end position="493"/>
    </location>
</feature>
<feature type="transmembrane region" description="Helical" evidence="9">
    <location>
        <begin position="431"/>
        <end position="453"/>
    </location>
</feature>
<evidence type="ECO:0000256" key="4">
    <source>
        <dbReference type="ARBA" id="ARBA00022989"/>
    </source>
</evidence>
<feature type="compositionally biased region" description="Low complexity" evidence="8">
    <location>
        <begin position="327"/>
        <end position="373"/>
    </location>
</feature>
<dbReference type="SMART" id="SM00248">
    <property type="entry name" value="ANK"/>
    <property type="match status" value="6"/>
</dbReference>
<feature type="domain" description="PGG" evidence="10">
    <location>
        <begin position="422"/>
        <end position="531"/>
    </location>
</feature>
<feature type="transmembrane region" description="Helical" evidence="9">
    <location>
        <begin position="539"/>
        <end position="566"/>
    </location>
</feature>
<keyword evidence="6 9" id="KW-0472">Membrane</keyword>
<evidence type="ECO:0000256" key="2">
    <source>
        <dbReference type="ARBA" id="ARBA00022692"/>
    </source>
</evidence>
<protein>
    <submittedName>
        <fullName evidence="11">Ankyrin repeat-containing protein</fullName>
    </submittedName>
</protein>
<comment type="caution">
    <text evidence="11">The sequence shown here is derived from an EMBL/GenBank/DDBJ whole genome shotgun (WGS) entry which is preliminary data.</text>
</comment>
<evidence type="ECO:0000256" key="5">
    <source>
        <dbReference type="ARBA" id="ARBA00023043"/>
    </source>
</evidence>